<dbReference type="GO" id="GO:0016491">
    <property type="term" value="F:oxidoreductase activity"/>
    <property type="evidence" value="ECO:0007669"/>
    <property type="project" value="InterPro"/>
</dbReference>
<dbReference type="EMBL" id="VIGW01000005">
    <property type="protein sequence ID" value="TWS19093.1"/>
    <property type="molecule type" value="Genomic_DNA"/>
</dbReference>
<gene>
    <name evidence="2" type="ORF">FK529_11290</name>
</gene>
<comment type="caution">
    <text evidence="2">The sequence shown here is derived from an EMBL/GenBank/DDBJ whole genome shotgun (WGS) entry which is preliminary data.</text>
</comment>
<evidence type="ECO:0000259" key="1">
    <source>
        <dbReference type="Pfam" id="PF09995"/>
    </source>
</evidence>
<organism evidence="2 3">
    <name type="scientific">Tsukamurella asaccharolytica</name>
    <dbReference type="NCBI Taxonomy" id="2592067"/>
    <lineage>
        <taxon>Bacteria</taxon>
        <taxon>Bacillati</taxon>
        <taxon>Actinomycetota</taxon>
        <taxon>Actinomycetes</taxon>
        <taxon>Mycobacteriales</taxon>
        <taxon>Tsukamurellaceae</taxon>
        <taxon>Tsukamurella</taxon>
    </lineage>
</organism>
<sequence length="331" mass="36967">MMTEGNTMDLLAGALGKGGKRALRIANSPRVDAGYFGPGSVSWRIWGHPVTAVSGIRGSIVAVFDPAGAAGVDQHSTYASDPLGRVQRSNMFFLQVVFGDTVAAEKIGQWLFNRHQKVNGLVPDTGEPYVANVPETLLWVYVTGWHGMLECYQRFAPAKDRLDRDEIERFYHESLVTADLLGIPPRYVPANSLEVDDYLREQGSKLIRPTNEMRRLVEFFLHPPLAPAWPLLAINPFLRMTTYAALSTLPDEWLDLIEVERHPRRWAINDAVVKAALNTANSVDLVDSFLVLAGPEAWGYRHNALRRNSFAEPVPYSFKQGEALQLRRVDG</sequence>
<proteinExistence type="predicted"/>
<name>A0A5C5R9W9_9ACTN</name>
<dbReference type="PANTHER" id="PTHR36151">
    <property type="entry name" value="BLR2777 PROTEIN"/>
    <property type="match status" value="1"/>
</dbReference>
<dbReference type="Proteomes" id="UP000317291">
    <property type="component" value="Unassembled WGS sequence"/>
</dbReference>
<dbReference type="Pfam" id="PF09995">
    <property type="entry name" value="MPAB_Lcp_cat"/>
    <property type="match status" value="1"/>
</dbReference>
<dbReference type="PANTHER" id="PTHR36151:SF3">
    <property type="entry name" value="ER-BOUND OXYGENASE MPAB_MPAB'_RUBBER OXYGENASE CATALYTIC DOMAIN-CONTAINING PROTEIN"/>
    <property type="match status" value="1"/>
</dbReference>
<keyword evidence="3" id="KW-1185">Reference proteome</keyword>
<protein>
    <submittedName>
        <fullName evidence="2">DUF2236 domain-containing protein</fullName>
    </submittedName>
</protein>
<accession>A0A5C5R9W9</accession>
<dbReference type="InterPro" id="IPR018713">
    <property type="entry name" value="MPAB/Lcp_cat_dom"/>
</dbReference>
<evidence type="ECO:0000313" key="2">
    <source>
        <dbReference type="EMBL" id="TWS19093.1"/>
    </source>
</evidence>
<feature type="domain" description="ER-bound oxygenase mpaB/mpaB'/Rubber oxygenase catalytic" evidence="1">
    <location>
        <begin position="43"/>
        <end position="270"/>
    </location>
</feature>
<reference evidence="2 3" key="1">
    <citation type="submission" date="2019-06" db="EMBL/GenBank/DDBJ databases">
        <title>Tsukamurella conjunctivitidis sp. nov., Tsukamurella assacharolytica sp. nov. and Tsukamurella sputae sp. nov. isolated from patients with conjunctivitis, bacteraemia (lymphoma) and respiratory infection (sputum) in Hong Kong.</title>
        <authorList>
            <person name="Teng J.L.L."/>
            <person name="Lee H.H."/>
            <person name="Fong J.Y.H."/>
            <person name="Fok K.M.N."/>
            <person name="Lau S.K.P."/>
            <person name="Woo P.C.Y."/>
        </authorList>
    </citation>
    <scope>NUCLEOTIDE SEQUENCE [LARGE SCALE GENOMIC DNA]</scope>
    <source>
        <strain evidence="2 3">HKU71</strain>
    </source>
</reference>
<dbReference type="AlphaFoldDB" id="A0A5C5R9W9"/>
<evidence type="ECO:0000313" key="3">
    <source>
        <dbReference type="Proteomes" id="UP000317291"/>
    </source>
</evidence>